<dbReference type="InterPro" id="IPR053737">
    <property type="entry name" value="Type_II_TA_Toxin"/>
</dbReference>
<dbReference type="GO" id="GO:0016301">
    <property type="term" value="F:kinase activity"/>
    <property type="evidence" value="ECO:0007669"/>
    <property type="project" value="InterPro"/>
</dbReference>
<dbReference type="PIRSF" id="PIRSF018297">
    <property type="entry name" value="Doc"/>
    <property type="match status" value="1"/>
</dbReference>
<dbReference type="EMBL" id="NTFI01000001">
    <property type="protein sequence ID" value="PHQ27425.1"/>
    <property type="molecule type" value="Genomic_DNA"/>
</dbReference>
<dbReference type="Proteomes" id="UP000229044">
    <property type="component" value="Unassembled WGS sequence"/>
</dbReference>
<dbReference type="PROSITE" id="PS51459">
    <property type="entry name" value="FIDO"/>
    <property type="match status" value="1"/>
</dbReference>
<dbReference type="Gene3D" id="1.20.120.1870">
    <property type="entry name" value="Fic/DOC protein, Fido domain"/>
    <property type="match status" value="1"/>
</dbReference>
<accession>A0A2G1VKZ3</accession>
<dbReference type="AlphaFoldDB" id="A0A2G1VKZ3"/>
<dbReference type="PANTHER" id="PTHR39426">
    <property type="entry name" value="HOMOLOGY TO DEATH-ON-CURING PROTEIN OF PHAGE P1"/>
    <property type="match status" value="1"/>
</dbReference>
<organism evidence="2 3">
    <name type="scientific">Marinobacter guineae</name>
    <dbReference type="NCBI Taxonomy" id="432303"/>
    <lineage>
        <taxon>Bacteria</taxon>
        <taxon>Pseudomonadati</taxon>
        <taxon>Pseudomonadota</taxon>
        <taxon>Gammaproteobacteria</taxon>
        <taxon>Pseudomonadales</taxon>
        <taxon>Marinobacteraceae</taxon>
        <taxon>Marinobacter</taxon>
    </lineage>
</organism>
<dbReference type="Pfam" id="PF02661">
    <property type="entry name" value="Fic"/>
    <property type="match status" value="1"/>
</dbReference>
<dbReference type="InterPro" id="IPR006440">
    <property type="entry name" value="Doc"/>
</dbReference>
<evidence type="ECO:0000313" key="3">
    <source>
        <dbReference type="Proteomes" id="UP000229044"/>
    </source>
</evidence>
<dbReference type="PANTHER" id="PTHR39426:SF1">
    <property type="entry name" value="HOMOLOGY TO DEATH-ON-CURING PROTEIN OF PHAGE P1"/>
    <property type="match status" value="1"/>
</dbReference>
<sequence>MPEATLEVRYLTAEQVRTLHDEQIDLYTPAEQKHVADWGSLESACSRPGVTRYYDQESDIFDLAASLGFGLAKNHAFANANKRTAAISTHVFLLINGYQLEISQWQLVDIFEKLANDLVDQESLAQILDDYSRELSDEERADLGEQLRLIF</sequence>
<dbReference type="InterPro" id="IPR003812">
    <property type="entry name" value="Fido"/>
</dbReference>
<keyword evidence="3" id="KW-1185">Reference proteome</keyword>
<evidence type="ECO:0000313" key="2">
    <source>
        <dbReference type="EMBL" id="PHQ27425.1"/>
    </source>
</evidence>
<comment type="caution">
    <text evidence="2">The sequence shown here is derived from an EMBL/GenBank/DDBJ whole genome shotgun (WGS) entry which is preliminary data.</text>
</comment>
<proteinExistence type="predicted"/>
<evidence type="ECO:0000259" key="1">
    <source>
        <dbReference type="PROSITE" id="PS51459"/>
    </source>
</evidence>
<reference evidence="2 3" key="1">
    <citation type="submission" date="2017-09" db="EMBL/GenBank/DDBJ databases">
        <title>The draft genome sequences of Marinobacter guineae M3B.</title>
        <authorList>
            <person name="Cao J."/>
        </authorList>
    </citation>
    <scope>NUCLEOTIDE SEQUENCE [LARGE SCALE GENOMIC DNA]</scope>
    <source>
        <strain evidence="2 3">M3B</strain>
    </source>
</reference>
<dbReference type="OrthoDB" id="9802752at2"/>
<dbReference type="NCBIfam" id="TIGR01550">
    <property type="entry name" value="DOC_P1"/>
    <property type="match status" value="1"/>
</dbReference>
<feature type="domain" description="Fido" evidence="1">
    <location>
        <begin position="11"/>
        <end position="130"/>
    </location>
</feature>
<name>A0A2G1VKZ3_9GAMM</name>
<gene>
    <name evidence="2" type="ORF">CLH62_07620</name>
</gene>
<protein>
    <submittedName>
        <fullName evidence="2">Type II toxin-antitoxin system death-on-curing family toxin</fullName>
    </submittedName>
</protein>